<keyword evidence="2" id="KW-1003">Cell membrane</keyword>
<dbReference type="SMART" id="SM00304">
    <property type="entry name" value="HAMP"/>
    <property type="match status" value="1"/>
</dbReference>
<dbReference type="SUPFAM" id="SSF58104">
    <property type="entry name" value="Methyl-accepting chemotaxis protein (MCP) signaling domain"/>
    <property type="match status" value="1"/>
</dbReference>
<dbReference type="SMART" id="SM00283">
    <property type="entry name" value="MA"/>
    <property type="match status" value="1"/>
</dbReference>
<evidence type="ECO:0000256" key="1">
    <source>
        <dbReference type="ARBA" id="ARBA00004651"/>
    </source>
</evidence>
<dbReference type="CDD" id="cd06225">
    <property type="entry name" value="HAMP"/>
    <property type="match status" value="1"/>
</dbReference>
<evidence type="ECO:0000256" key="2">
    <source>
        <dbReference type="ARBA" id="ARBA00022475"/>
    </source>
</evidence>
<comment type="caution">
    <text evidence="14">The sequence shown here is derived from an EMBL/GenBank/DDBJ whole genome shotgun (WGS) entry which is preliminary data.</text>
</comment>
<dbReference type="AlphaFoldDB" id="A0A6V8LWY0"/>
<dbReference type="GO" id="GO:0006935">
    <property type="term" value="P:chemotaxis"/>
    <property type="evidence" value="ECO:0007669"/>
    <property type="project" value="UniProtKB-KW"/>
</dbReference>
<dbReference type="CDD" id="cd12912">
    <property type="entry name" value="PDC2_MCP_like"/>
    <property type="match status" value="1"/>
</dbReference>
<reference evidence="14 15" key="2">
    <citation type="submission" date="2020-05" db="EMBL/GenBank/DDBJ databases">
        <title>Draft genome sequence of Desulfovibrio sp. strainFSS-1.</title>
        <authorList>
            <person name="Shimoshige H."/>
            <person name="Kobayashi H."/>
            <person name="Maekawa T."/>
        </authorList>
    </citation>
    <scope>NUCLEOTIDE SEQUENCE [LARGE SCALE GENOMIC DNA]</scope>
    <source>
        <strain evidence="14 15">SIID29052-01</strain>
    </source>
</reference>
<dbReference type="InterPro" id="IPR033479">
    <property type="entry name" value="dCache_1"/>
</dbReference>
<comment type="subcellular location">
    <subcellularLocation>
        <location evidence="1">Cell membrane</location>
        <topology evidence="1">Multi-pass membrane protein</topology>
    </subcellularLocation>
</comment>
<dbReference type="GO" id="GO:0004888">
    <property type="term" value="F:transmembrane signaling receptor activity"/>
    <property type="evidence" value="ECO:0007669"/>
    <property type="project" value="InterPro"/>
</dbReference>
<evidence type="ECO:0000256" key="9">
    <source>
        <dbReference type="PROSITE-ProRule" id="PRU00284"/>
    </source>
</evidence>
<evidence type="ECO:0000256" key="3">
    <source>
        <dbReference type="ARBA" id="ARBA00022500"/>
    </source>
</evidence>
<protein>
    <submittedName>
        <fullName evidence="14">Methyl-accepting chemotaxis protein PctC</fullName>
    </submittedName>
</protein>
<dbReference type="PROSITE" id="PS50111">
    <property type="entry name" value="CHEMOTAXIS_TRANSDUC_2"/>
    <property type="match status" value="1"/>
</dbReference>
<keyword evidence="15" id="KW-1185">Reference proteome</keyword>
<feature type="coiled-coil region" evidence="10">
    <location>
        <begin position="346"/>
        <end position="390"/>
    </location>
</feature>
<evidence type="ECO:0000256" key="4">
    <source>
        <dbReference type="ARBA" id="ARBA00022692"/>
    </source>
</evidence>
<keyword evidence="6 11" id="KW-0472">Membrane</keyword>
<evidence type="ECO:0000313" key="14">
    <source>
        <dbReference type="EMBL" id="GFK92785.1"/>
    </source>
</evidence>
<dbReference type="InterPro" id="IPR003660">
    <property type="entry name" value="HAMP_dom"/>
</dbReference>
<evidence type="ECO:0000256" key="6">
    <source>
        <dbReference type="ARBA" id="ARBA00023136"/>
    </source>
</evidence>
<keyword evidence="5 11" id="KW-1133">Transmembrane helix</keyword>
<dbReference type="PANTHER" id="PTHR32089">
    <property type="entry name" value="METHYL-ACCEPTING CHEMOTAXIS PROTEIN MCPB"/>
    <property type="match status" value="1"/>
</dbReference>
<evidence type="ECO:0000256" key="8">
    <source>
        <dbReference type="ARBA" id="ARBA00029447"/>
    </source>
</evidence>
<name>A0A6V8LWY0_9BACT</name>
<dbReference type="GO" id="GO:0007165">
    <property type="term" value="P:signal transduction"/>
    <property type="evidence" value="ECO:0007669"/>
    <property type="project" value="UniProtKB-KW"/>
</dbReference>
<dbReference type="GO" id="GO:0005886">
    <property type="term" value="C:plasma membrane"/>
    <property type="evidence" value="ECO:0007669"/>
    <property type="project" value="UniProtKB-SubCell"/>
</dbReference>
<evidence type="ECO:0000256" key="10">
    <source>
        <dbReference type="SAM" id="Coils"/>
    </source>
</evidence>
<dbReference type="FunFam" id="1.10.287.950:FF:000001">
    <property type="entry name" value="Methyl-accepting chemotaxis sensory transducer"/>
    <property type="match status" value="1"/>
</dbReference>
<gene>
    <name evidence="14" type="primary">pctC</name>
    <name evidence="14" type="ORF">NNJEOMEG_00612</name>
</gene>
<feature type="domain" description="HAMP" evidence="13">
    <location>
        <begin position="302"/>
        <end position="354"/>
    </location>
</feature>
<dbReference type="PANTHER" id="PTHR32089:SF112">
    <property type="entry name" value="LYSOZYME-LIKE PROTEIN-RELATED"/>
    <property type="match status" value="1"/>
</dbReference>
<feature type="transmembrane region" description="Helical" evidence="11">
    <location>
        <begin position="281"/>
        <end position="301"/>
    </location>
</feature>
<evidence type="ECO:0000313" key="15">
    <source>
        <dbReference type="Proteomes" id="UP000494245"/>
    </source>
</evidence>
<accession>A0A6V8LWY0</accession>
<dbReference type="InterPro" id="IPR004089">
    <property type="entry name" value="MCPsignal_dom"/>
</dbReference>
<reference evidence="14 15" key="1">
    <citation type="submission" date="2020-04" db="EMBL/GenBank/DDBJ databases">
        <authorList>
            <consortium name="Desulfovibrio sp. FSS-1 genome sequencing consortium"/>
            <person name="Shimoshige H."/>
            <person name="Kobayashi H."/>
            <person name="Maekawa T."/>
        </authorList>
    </citation>
    <scope>NUCLEOTIDE SEQUENCE [LARGE SCALE GENOMIC DNA]</scope>
    <source>
        <strain evidence="14 15">SIID29052-01</strain>
    </source>
</reference>
<dbReference type="Gene3D" id="3.30.450.20">
    <property type="entry name" value="PAS domain"/>
    <property type="match status" value="1"/>
</dbReference>
<keyword evidence="7 9" id="KW-0807">Transducer</keyword>
<dbReference type="Pfam" id="PF00672">
    <property type="entry name" value="HAMP"/>
    <property type="match status" value="1"/>
</dbReference>
<dbReference type="Proteomes" id="UP000494245">
    <property type="component" value="Unassembled WGS sequence"/>
</dbReference>
<keyword evidence="10" id="KW-0175">Coiled coil</keyword>
<evidence type="ECO:0000256" key="5">
    <source>
        <dbReference type="ARBA" id="ARBA00022989"/>
    </source>
</evidence>
<proteinExistence type="inferred from homology"/>
<sequence>MKMGLRGKILVPTLCAVFLTMGLASYFSYRKAADQLWNEMLNASSSSVDILAKGTGMWVEDIRAVLLIQSRSPQIVGFLREPSPASREAAVTALKELTGFEESVQAANLLDVKGETVLSSDPKATGNFADRDYFKLAMRGEASVSEPLVSRVTGKPVFIVAAPVKDGGRIMGVVYARVDLGKFTDTMVSPIRLGRTGHAFLATRQGLVFAHPDAALIMKRNLAESAWGRGLVGLDKGQVSHADQGEEQSVAFTREKATGWIVAVTVNRADSAEASKAVRDATAAFGGAGIVLVSLIIFFIVRAMVRDLAANADFAHAVAQGQLDRSLDVRRDDELGVLSDSLRVMVERLRGMIATAEGKTREAEEQTEIARKAVLQAEEALAQAERAKAEGMLAAAARLEDVVAVVSSASEELTAQVEESSRGSQEQARRTDETATAMEEMNATVLEVARNASQAAETTVRAKDMAEEGSHVVEKVVQGISHVMDQAQALKTDMNALGRRAEGISQVMTVINDIADQTNLLALNAAIEAARAGDAGRGFAVVADEVRKLAEKTMTATREVGEAISGIQQGARVNVNNVETAARLIEEATGLANSSGESLRQIVELVENAADQVRSIATAAEQQSAASEEINRSVEDINRISSLTSEAMRHASSAVAELSSQAQVLGSLIRELQCEGEKATDCKPLAATRALPS</sequence>
<evidence type="ECO:0000256" key="11">
    <source>
        <dbReference type="SAM" id="Phobius"/>
    </source>
</evidence>
<evidence type="ECO:0000256" key="7">
    <source>
        <dbReference type="ARBA" id="ARBA00023224"/>
    </source>
</evidence>
<dbReference type="InterPro" id="IPR029151">
    <property type="entry name" value="Sensor-like_sf"/>
</dbReference>
<dbReference type="CDD" id="cd12914">
    <property type="entry name" value="PDC1_DGC_like"/>
    <property type="match status" value="1"/>
</dbReference>
<comment type="similarity">
    <text evidence="8">Belongs to the methyl-accepting chemotaxis (MCP) protein family.</text>
</comment>
<dbReference type="InterPro" id="IPR004090">
    <property type="entry name" value="Chemotax_Me-accpt_rcpt"/>
</dbReference>
<dbReference type="Gene3D" id="6.10.340.10">
    <property type="match status" value="1"/>
</dbReference>
<dbReference type="PROSITE" id="PS50885">
    <property type="entry name" value="HAMP"/>
    <property type="match status" value="1"/>
</dbReference>
<dbReference type="PRINTS" id="PR00260">
    <property type="entry name" value="CHEMTRNSDUCR"/>
</dbReference>
<dbReference type="CDD" id="cd11386">
    <property type="entry name" value="MCP_signal"/>
    <property type="match status" value="1"/>
</dbReference>
<keyword evidence="3" id="KW-0145">Chemotaxis</keyword>
<keyword evidence="4 11" id="KW-0812">Transmembrane</keyword>
<feature type="domain" description="Methyl-accepting transducer" evidence="12">
    <location>
        <begin position="402"/>
        <end position="638"/>
    </location>
</feature>
<dbReference type="SUPFAM" id="SSF103190">
    <property type="entry name" value="Sensory domain-like"/>
    <property type="match status" value="1"/>
</dbReference>
<evidence type="ECO:0000259" key="12">
    <source>
        <dbReference type="PROSITE" id="PS50111"/>
    </source>
</evidence>
<dbReference type="EMBL" id="BLTE01000001">
    <property type="protein sequence ID" value="GFK92785.1"/>
    <property type="molecule type" value="Genomic_DNA"/>
</dbReference>
<organism evidence="14 15">
    <name type="scientific">Fundidesulfovibrio magnetotacticus</name>
    <dbReference type="NCBI Taxonomy" id="2730080"/>
    <lineage>
        <taxon>Bacteria</taxon>
        <taxon>Pseudomonadati</taxon>
        <taxon>Thermodesulfobacteriota</taxon>
        <taxon>Desulfovibrionia</taxon>
        <taxon>Desulfovibrionales</taxon>
        <taxon>Desulfovibrionaceae</taxon>
        <taxon>Fundidesulfovibrio</taxon>
    </lineage>
</organism>
<dbReference type="Pfam" id="PF02743">
    <property type="entry name" value="dCache_1"/>
    <property type="match status" value="1"/>
</dbReference>
<dbReference type="Pfam" id="PF00015">
    <property type="entry name" value="MCPsignal"/>
    <property type="match status" value="1"/>
</dbReference>
<dbReference type="Gene3D" id="1.10.287.950">
    <property type="entry name" value="Methyl-accepting chemotaxis protein"/>
    <property type="match status" value="1"/>
</dbReference>
<evidence type="ECO:0000259" key="13">
    <source>
        <dbReference type="PROSITE" id="PS50885"/>
    </source>
</evidence>
<dbReference type="RefSeq" id="WP_173081141.1">
    <property type="nucleotide sequence ID" value="NZ_BLTE01000001.1"/>
</dbReference>